<dbReference type="Pfam" id="PF18198">
    <property type="entry name" value="AAA_lid_11"/>
    <property type="match status" value="1"/>
</dbReference>
<dbReference type="Gene3D" id="3.10.490.20">
    <property type="match status" value="1"/>
</dbReference>
<keyword evidence="13" id="KW-0505">Motor protein</keyword>
<evidence type="ECO:0000256" key="11">
    <source>
        <dbReference type="ARBA" id="ARBA00023054"/>
    </source>
</evidence>
<keyword evidence="8" id="KW-0547">Nucleotide-binding</keyword>
<sequence length="4438" mass="501427">MNSIYLPLVERHLADGAAAAPPDGTALSAGIRLASTADDPLSHVAPAAAAAAEHLTESPGASGFLASNVGKTTVTTTLQRFSLQVHQTIQQIAGDSKLDVGRDLDLTKLADVPSAIRDIQLIKQLAALAESWTHTIAKVILNETKKTPLGQGPLAEIDYWRARNTSLSTLHELLSQPTVRQIRLILTKAEAPAINALENELLELAKHHTEARDNVKFLSTLERHFKTLVTGSLPAVTEVLPSLLNGIRMVWIISRHYNRDERMVPLMARIAWQLGDRVRRSIDLRTIWKECTPSQAHERMSQAKTLLEAWNRAYLQVRERIEQSGRDQRWEFDRRPLFDQTNCMAQRCGDLREVTIVLEQFHSIFGQELKAVTGESHHINEVLKRVDALVLPFQQTPVDVWNKNESQITWDQLMSRFREQVGQIEEMAKQFIDRSFMKLRSAEGAFDLLANIGTIGSRESINSQLMSKWGEILNQFNQELDQVAAIFDEHQAAPPLEKNQPPVAGAIRWSRSLFYRIRQTVIRFGTLPEMLSSEHGRVATKNYLTLAKRMREYERVLHADWCRSVDSLAISCMKSHILILESQYEKLLVNFRAEMHHITKEAKYLEPMGFAVPESALNLALQQEKFYVLVENLEEMLAQYHDVLANLEASERKLLAGHIAALKRTIKPGVTRLNWNSLGIQEFTKRCLVEIGKFSSMVNQIRKNSSTIQQTVEQIARTHLFKRANAASRSKSIETTKRITGTGDAPLAAAAATGPRDAHAFFDEFNRHRTMDYYVFWERRIFAALNMMVMNNLAALEATMSLAAESAKQRKTNAGANAVAPQPVLEITASLSAPEIVTNPSSNEMYRMLLKIARSFLDATKQFHRWQHGSCILTEPQLVGGDDEELVVFSFYNDTIANPTIVQALATYNQTVSKTFADVSRWIDSWKKYRPLWKIDKLSSLEKFGQKRPEVVDYDDKLSFYARLASDVASHPSVRDISFLRIHLGPLQHAIQKEAQNWIDSIGHHLMDRIAAQIDDLQAKIAAFNEQLERSPDTLEDLMFIFQVIAEIHAETEPMERAFIDVAEGHRTVKAYNVHVEPEVESRGAALPAAWEALLQRSSNLQDTVASTKEKFSSNTREQVKDFKAELKAFQREMQDQIATLGQDLAQDIDTMKVLRETVDQFLARKTDLLHAEKLFDMALSDFSLTGQIDQTVKDLELIFRLATDVQQQLQDWQQTLWSDVDVVALTSIMDGFSTRVRRMPQHLKELAPYVSIAEQILAFKNSIPLLTDLRNEAIRPRHWEQLFVLAAQPREGDDGKPHHVPVIADPDRMTLGQLFELHLDLHTTAVGEIIGGAVKELSIENSLKDVETTWRNEKLPLVKYQKGTTDRGYLLGPLDELLQRLDDQAMNLQSMTASRFVAAFSDQVRAWEQSLSLMEEVLTCWVSVQRKWIYLESIFVGSGDIRLQLPEEAKKFDLIDKTFTKLMADTLKQPLVLAACRVEGLLPMLQTLSNELESCQKSLSDYLQSKRNAFSRFFFISDEELLAILGSQNPKHIQDDIIKMFDNVSRLIFKNDRQISGMTSAEGEVLPFRQLVLAEGRVEDWMTVVEQEMKKSHRTIHKEAIWHYTDMERREWMNTYTGNASLAASQVWWTWQVEDVFAKIKRGDKLAMKDYLRQCIGQLEELVMWVRGDLTANERNKINTQIIIDVHARDIIDRFVRQSVTDASEFDWSSQLRFYWDAAEDHLKVHQTKGVFDYGYEYMGLNGRLVITPLTDRCYLTLTQAVSYHLGGAPAGPAGTGKTETVKDLAKAMGLLCLVTNCGEGMDYQALGQILSGLVQTGAWGCFDEFNRIDLAVLSVVSAQIKTIQNAMMANTGPNARFVFEGHDIKLDRKTGIFITMNPGYAGRTELPDNLKALFRPVVMTVPDLELICEIMLFSEGFTMAKLLAKKMVTLYRLARGQLSKQNHYDFGLRALKSVLVMAGSLKRAAADLPEDVVLMRALRDMNLPKFVFDDVPLFLGLVRDLFPGLDCPTVHYPDFEDVVQKVLEEDGYVHVEEQVGKVIQLYETMMTRHTTMVVGPTGGGKSVVIDTLAKAQTRSGHPTRLYTLNPKAVPVAELYGVLDPMTRDWTDGLLSNIFRDVNKPLEKRNQNERRYIVFDGDVDAVWVENMNSVMDDNRLLTLANGERIRLQKHVALLFEVGDLQYASPATVSRCGMVYMDPKNLGHVPYFQRWIRLRPNPKDGETFTRLFNKFCPPLVDYLMEGIYEGDIGPVPRKVVPVTRLQLTMQLCRTLEALLVALPEDAKTAIADPVAEGLFIHALTWSYGATLLDGERMKFSVFVKKLSGLPLVHSAKGPFMLGSLPGNDQSLFDFQCDPAQTQWVNWSHYVPEYKHSRNVPYRQILVPTRDTYRHQWWMEKLVKSLRSPVMLIGNVGTSKTVSIKDFLGHLPREKYALLEMSFSSRTSSSDLQRVMESQVEKRTKDTYGPPAGKRLVMFLDDMNMPLVDTYGTQQPIALLKLFMDRGGTYDRGKDLNWKTLKDIQVLGSMGSPGGGRNEVDPRVMSLFNLFYVGIPTGESLESIFSQILLGHTSIFSASVQDCASKLTTMTLKIYNQVLDTLKPTPNKFHYIFNLRDISRVYEGLLTATPDIFTEGAHLARLWRDQMLRVFSDRLTESSEQVWLEKQINRVVLDHFQANEEEAITRNPSLFGDFRNAIHEEGARQVEDLLDYEAVRAIFREIIEEYNDRNPGLRSTLVLFDNALDHLMRIHRVLRLRRGNALLVGVGGSGKQSLTRLAAFTAGCHVYELALTRGFNEASFKESLKALYAQVSQGITTVFMFTDAHVVQESFLESINTMLTTGMVSSIYEDDEREGIINQFRDECQQRGLDTTKEAIWNYYANKCADHMHLVLCMSPQGDKLRERCRNFPGLVNNTVIDWFTPWPEQALISVAQAYLTSAVPQEYRSAVVQHMVLTHGTVEHASRQYLEVYRRYNYVTPKNYLDYISTYNSLLAEKREQNRKQCTRLDSGLQKLQESSEQLVVLNAQLAEQNVAVKEKTLACEQLLTVITASTAEAEEKKTLAEKKSAELESQNAQITLDKAEAEAALAEALPALEQARIALNNLSSSEITEIRSFAKPPREVQKVCECICVLKNIRDVSWKSAKGMMSDTGFKASLSALDVDNISSAQVKQVKAIVKEMDVTMDRMREISSAGAGLLTFVLAVMGYCGVARLIAPKRAAVATLEKNLAHSQEEYSDIVAQLTVLNRDLGSLQRQFETAKTEQLELKNMAALMERRLIAADKLVSGLSSEQKRWSAELAKLKEQHVDLLGDCLLTAGFLSYAGAFNWEFRSELIYGKWLADVREREIPVTVHFRVEALLVTDVEISKWTAEGLPADELSTQNGILSTKAARFPLCIDPQQQALNWIKKREGPNGLKVATFHESDFLKQLELAITYGLPFLFEDVDEYIDPVIDGLLEKNIRNQGGRRFIILGDKEVDYDPNFRLYLTTRLANPQYSPKVFGSAMIINYSVTQKGLADQLLNVTVSHERKELEELREKLVNEVSENKALLKQFEDLLLRELANSTGLMLDNAELISTLEETKTKASEIANKLVLASETSKEVENSRSAYRPVAEVGSVLYFVMSSLVNINPMYEYALSAFLDVFSNSLDRARPDPNLQKRLQKIMETLKYATYTYTCIGLFERHKLTFSSHLALKLMEAEGHLNHEELDFFLKAKDKAKTKAIKPDRIAPPWLQDSQYKDLLKCCQLIPAFRDIPYDLRTRSEAWLDWVRSEAPEASPLPLLHAPSSETPEATALQKLCLMRCFRTDRVYQGLLNFVIGRLGEKFVTPPVMNFGTIYEQSTPTTPVIFILSPGADPLTDLQKLAESTGNAAKLKCMSLGQGQGPIALQMLETAAARGQWLMLQNCHLLIAWLKQLEKALKSLDKPHRDFRLWITTEASPDFPIGILQRSLKVVTEPPNSLKLNLRSTFSHLPDDIFGPSGAIGSPVIHPAFPALVYVLAFFHAVVQERRKYGKPGWNVSYDFNESDFRTTAASLDETEVPWPTLRYLIGETIYGGRVTDDYDRRTLMTYLDEYLGDFLFDTFQPFRFHQRAVTDASGSVTEEIAYKIPNAHTKADFMIYIDGLPLTSSPDVLGLHPDAEIQYQSTTVKQIWNQMLTLQPQATTAPAAPAPAPAPAAAEIQAKIPPPFDLLRVSKTFTQPPTPVQVYLSQELERWNALVSGMSRSLRNLQRALVGEIGMTRQLDELAQGLLNGAIPASWRSLAPQTAMSLGSWIVHFERRHLQYSAWIQHGEPHVVWMAGLHIPEAYLTAVVQTTCRRNKWSLENSTLTTTVTEYTDPQEISERPSSGGCYVSGLYLEGARWDREEGTLSAVAPGESLTQPLPIMKITPVETHRLKLTNTFRTPVYTTPLRRNAAGVGYVMDADLVTSMHPGLWVLQGVCLLLNLD</sequence>
<dbReference type="InterPro" id="IPR035699">
    <property type="entry name" value="AAA_6"/>
</dbReference>
<dbReference type="FunFam" id="3.40.50.300:FF:002141">
    <property type="entry name" value="Dynein heavy chain"/>
    <property type="match status" value="1"/>
</dbReference>
<dbReference type="FunFam" id="1.20.58.1120:FF:000008">
    <property type="entry name" value="Dynein heavy chain 10, axonemal"/>
    <property type="match status" value="1"/>
</dbReference>
<dbReference type="Gene3D" id="3.20.180.20">
    <property type="entry name" value="Dynein heavy chain, N-terminal domain 2"/>
    <property type="match status" value="1"/>
</dbReference>
<name>A0A4P9X565_9FUNG</name>
<keyword evidence="9" id="KW-0067">ATP-binding</keyword>
<evidence type="ECO:0000256" key="1">
    <source>
        <dbReference type="ARBA" id="ARBA00004430"/>
    </source>
</evidence>
<feature type="domain" description="AAA+ ATPase" evidence="18">
    <location>
        <begin position="2049"/>
        <end position="2178"/>
    </location>
</feature>
<dbReference type="Gene3D" id="1.20.140.100">
    <property type="entry name" value="Dynein heavy chain, N-terminal domain 2"/>
    <property type="match status" value="1"/>
</dbReference>
<dbReference type="FunFam" id="3.20.180.20:FF:000001">
    <property type="entry name" value="Dynein axonemal heavy chain 5"/>
    <property type="match status" value="1"/>
</dbReference>
<evidence type="ECO:0000256" key="2">
    <source>
        <dbReference type="ARBA" id="ARBA00008887"/>
    </source>
</evidence>
<dbReference type="Pfam" id="PF12774">
    <property type="entry name" value="AAA_6"/>
    <property type="match status" value="1"/>
</dbReference>
<dbReference type="FunFam" id="3.40.50.300:FF:000049">
    <property type="entry name" value="Dynein, axonemal, heavy chain 5"/>
    <property type="match status" value="1"/>
</dbReference>
<dbReference type="FunFam" id="1.10.8.1220:FF:000001">
    <property type="entry name" value="Dynein axonemal heavy chain 5"/>
    <property type="match status" value="1"/>
</dbReference>
<dbReference type="SMART" id="SM00382">
    <property type="entry name" value="AAA"/>
    <property type="match status" value="3"/>
</dbReference>
<dbReference type="SUPFAM" id="SSF52540">
    <property type="entry name" value="P-loop containing nucleoside triphosphate hydrolases"/>
    <property type="match status" value="4"/>
</dbReference>
<dbReference type="GO" id="GO:0045505">
    <property type="term" value="F:dynein intermediate chain binding"/>
    <property type="evidence" value="ECO:0007669"/>
    <property type="project" value="InterPro"/>
</dbReference>
<dbReference type="GO" id="GO:0030286">
    <property type="term" value="C:dynein complex"/>
    <property type="evidence" value="ECO:0007669"/>
    <property type="project" value="UniProtKB-KW"/>
</dbReference>
<evidence type="ECO:0000256" key="15">
    <source>
        <dbReference type="ARBA" id="ARBA00023273"/>
    </source>
</evidence>
<dbReference type="Pfam" id="PF03028">
    <property type="entry name" value="Dynein_heavy"/>
    <property type="match status" value="1"/>
</dbReference>
<feature type="coiled-coil region" evidence="17">
    <location>
        <begin position="3005"/>
        <end position="3086"/>
    </location>
</feature>
<accession>A0A4P9X565</accession>
<dbReference type="Gene3D" id="1.10.8.710">
    <property type="match status" value="1"/>
</dbReference>
<keyword evidence="10" id="KW-0243">Dynein</keyword>
<keyword evidence="6" id="KW-0493">Microtubule</keyword>
<dbReference type="Pfam" id="PF12780">
    <property type="entry name" value="AAA_8"/>
    <property type="match status" value="1"/>
</dbReference>
<dbReference type="InterPro" id="IPR027417">
    <property type="entry name" value="P-loop_NTPase"/>
</dbReference>
<dbReference type="FunFam" id="1.20.920.30:FF:000002">
    <property type="entry name" value="Dynein axonemal heavy chain 3"/>
    <property type="match status" value="1"/>
</dbReference>
<dbReference type="Pfam" id="PF12781">
    <property type="entry name" value="AAA_9"/>
    <property type="match status" value="1"/>
</dbReference>
<dbReference type="FunFam" id="3.10.490.20:FF:000006">
    <property type="entry name" value="Dynein axonemal heavy chain 10"/>
    <property type="match status" value="1"/>
</dbReference>
<evidence type="ECO:0000313" key="20">
    <source>
        <dbReference type="Proteomes" id="UP000274922"/>
    </source>
</evidence>
<keyword evidence="5" id="KW-0963">Cytoplasm</keyword>
<dbReference type="GO" id="GO:0005930">
    <property type="term" value="C:axoneme"/>
    <property type="evidence" value="ECO:0007669"/>
    <property type="project" value="UniProtKB-SubCell"/>
</dbReference>
<dbReference type="GO" id="GO:0051959">
    <property type="term" value="F:dynein light intermediate chain binding"/>
    <property type="evidence" value="ECO:0007669"/>
    <property type="project" value="InterPro"/>
</dbReference>
<dbReference type="Gene3D" id="1.10.8.1220">
    <property type="match status" value="1"/>
</dbReference>
<gene>
    <name evidence="19" type="ORF">CXG81DRAFT_13436</name>
</gene>
<dbReference type="InterPro" id="IPR056759">
    <property type="entry name" value="DYH2-5-8_CC"/>
</dbReference>
<dbReference type="GO" id="GO:0005524">
    <property type="term" value="F:ATP binding"/>
    <property type="evidence" value="ECO:0007669"/>
    <property type="project" value="UniProtKB-KW"/>
</dbReference>
<dbReference type="Pfam" id="PF12775">
    <property type="entry name" value="AAA_7"/>
    <property type="match status" value="1"/>
</dbReference>
<feature type="coiled-coil region" evidence="17">
    <location>
        <begin position="3215"/>
        <end position="3298"/>
    </location>
</feature>
<dbReference type="InterPro" id="IPR043160">
    <property type="entry name" value="Dynein_C_barrel"/>
</dbReference>
<keyword evidence="20" id="KW-1185">Reference proteome</keyword>
<dbReference type="Pfam" id="PF08393">
    <property type="entry name" value="DHC_N2"/>
    <property type="match status" value="1"/>
</dbReference>
<dbReference type="EMBL" id="ML014226">
    <property type="protein sequence ID" value="RKP00267.1"/>
    <property type="molecule type" value="Genomic_DNA"/>
</dbReference>
<evidence type="ECO:0000256" key="4">
    <source>
        <dbReference type="ARBA" id="ARBA00022197"/>
    </source>
</evidence>
<evidence type="ECO:0000256" key="5">
    <source>
        <dbReference type="ARBA" id="ARBA00022490"/>
    </source>
</evidence>
<dbReference type="Gene3D" id="1.10.287.2620">
    <property type="match status" value="1"/>
</dbReference>
<dbReference type="PANTHER" id="PTHR22878:SF63">
    <property type="entry name" value="DYNEIN AXONEMAL HEAVY CHAIN 10"/>
    <property type="match status" value="1"/>
</dbReference>
<dbReference type="InterPro" id="IPR013602">
    <property type="entry name" value="Dynein_heavy_linker"/>
</dbReference>
<dbReference type="PANTHER" id="PTHR22878">
    <property type="entry name" value="DYNEIN HEAVY CHAIN 6, AXONEMAL-LIKE-RELATED"/>
    <property type="match status" value="1"/>
</dbReference>
<dbReference type="Gene3D" id="1.20.1270.280">
    <property type="match status" value="1"/>
</dbReference>
<dbReference type="Gene3D" id="1.20.58.1120">
    <property type="match status" value="1"/>
</dbReference>
<dbReference type="GO" id="GO:0007018">
    <property type="term" value="P:microtubule-based movement"/>
    <property type="evidence" value="ECO:0007669"/>
    <property type="project" value="InterPro"/>
</dbReference>
<dbReference type="InterPro" id="IPR041466">
    <property type="entry name" value="Dynein_AAA5_ext"/>
</dbReference>
<dbReference type="InterPro" id="IPR041658">
    <property type="entry name" value="AAA_lid_11"/>
</dbReference>
<evidence type="ECO:0000256" key="16">
    <source>
        <dbReference type="ARBA" id="ARBA00033439"/>
    </source>
</evidence>
<dbReference type="GO" id="GO:0005874">
    <property type="term" value="C:microtubule"/>
    <property type="evidence" value="ECO:0007669"/>
    <property type="project" value="UniProtKB-KW"/>
</dbReference>
<dbReference type="Pfam" id="PF17857">
    <property type="entry name" value="AAA_lid_1"/>
    <property type="match status" value="1"/>
</dbReference>
<dbReference type="FunFam" id="1.20.920.20:FF:000001">
    <property type="entry name" value="dynein heavy chain 2, axonemal"/>
    <property type="match status" value="1"/>
</dbReference>
<reference evidence="20" key="1">
    <citation type="journal article" date="2018" name="Nat. Microbiol.">
        <title>Leveraging single-cell genomics to expand the fungal tree of life.</title>
        <authorList>
            <person name="Ahrendt S.R."/>
            <person name="Quandt C.A."/>
            <person name="Ciobanu D."/>
            <person name="Clum A."/>
            <person name="Salamov A."/>
            <person name="Andreopoulos B."/>
            <person name="Cheng J.F."/>
            <person name="Woyke T."/>
            <person name="Pelin A."/>
            <person name="Henrissat B."/>
            <person name="Reynolds N.K."/>
            <person name="Benny G.L."/>
            <person name="Smith M.E."/>
            <person name="James T.Y."/>
            <person name="Grigoriev I.V."/>
        </authorList>
    </citation>
    <scope>NUCLEOTIDE SEQUENCE [LARGE SCALE GENOMIC DNA]</scope>
    <source>
        <strain evidence="20">ATCC 52028</strain>
    </source>
</reference>
<dbReference type="InterPro" id="IPR042228">
    <property type="entry name" value="Dynein_linker_3"/>
</dbReference>
<dbReference type="Gene3D" id="1.10.472.130">
    <property type="match status" value="1"/>
</dbReference>
<keyword evidence="15" id="KW-0966">Cell projection</keyword>
<proteinExistence type="inferred from homology"/>
<evidence type="ECO:0000256" key="8">
    <source>
        <dbReference type="ARBA" id="ARBA00022741"/>
    </source>
</evidence>
<dbReference type="Gene3D" id="1.10.8.720">
    <property type="entry name" value="Region D6 of dynein motor"/>
    <property type="match status" value="1"/>
</dbReference>
<organism evidence="19 20">
    <name type="scientific">Caulochytrium protostelioides</name>
    <dbReference type="NCBI Taxonomy" id="1555241"/>
    <lineage>
        <taxon>Eukaryota</taxon>
        <taxon>Fungi</taxon>
        <taxon>Fungi incertae sedis</taxon>
        <taxon>Chytridiomycota</taxon>
        <taxon>Chytridiomycota incertae sedis</taxon>
        <taxon>Chytridiomycetes</taxon>
        <taxon>Caulochytriales</taxon>
        <taxon>Caulochytriaceae</taxon>
        <taxon>Caulochytrium</taxon>
    </lineage>
</organism>
<feature type="coiled-coil region" evidence="17">
    <location>
        <begin position="1113"/>
        <end position="1140"/>
    </location>
</feature>
<dbReference type="InterPro" id="IPR035706">
    <property type="entry name" value="AAA_9"/>
</dbReference>
<dbReference type="Pfam" id="PF17852">
    <property type="entry name" value="Dynein_AAA_lid"/>
    <property type="match status" value="1"/>
</dbReference>
<keyword evidence="12" id="KW-0969">Cilium</keyword>
<comment type="subunit">
    <text evidence="3">Consists of at least two heavy chains and a number of intermediate and light chains.</text>
</comment>
<evidence type="ECO:0000313" key="19">
    <source>
        <dbReference type="EMBL" id="RKP00267.1"/>
    </source>
</evidence>
<evidence type="ECO:0000259" key="18">
    <source>
        <dbReference type="SMART" id="SM00382"/>
    </source>
</evidence>
<dbReference type="Gene3D" id="1.20.920.20">
    <property type="match status" value="1"/>
</dbReference>
<dbReference type="Pfam" id="PF25007">
    <property type="entry name" value="DYH2-5-8_CC"/>
    <property type="match status" value="1"/>
</dbReference>
<dbReference type="InterPro" id="IPR041228">
    <property type="entry name" value="Dynein_C"/>
</dbReference>
<dbReference type="InterPro" id="IPR024743">
    <property type="entry name" value="Dynein_HC_stalk"/>
</dbReference>
<evidence type="ECO:0000256" key="14">
    <source>
        <dbReference type="ARBA" id="ARBA00023212"/>
    </source>
</evidence>
<feature type="domain" description="AAA+ ATPase" evidence="18">
    <location>
        <begin position="2401"/>
        <end position="2552"/>
    </location>
</feature>
<dbReference type="InterPro" id="IPR024317">
    <property type="entry name" value="Dynein_heavy_chain_D4_dom"/>
</dbReference>
<dbReference type="Pfam" id="PF12777">
    <property type="entry name" value="MT"/>
    <property type="match status" value="1"/>
</dbReference>
<keyword evidence="14" id="KW-0206">Cytoskeleton</keyword>
<dbReference type="Proteomes" id="UP000274922">
    <property type="component" value="Unassembled WGS sequence"/>
</dbReference>
<comment type="similarity">
    <text evidence="2">Belongs to the dynein heavy chain family.</text>
</comment>
<evidence type="ECO:0000256" key="10">
    <source>
        <dbReference type="ARBA" id="ARBA00023017"/>
    </source>
</evidence>
<dbReference type="FunFam" id="3.40.50.300:FF:000884">
    <property type="entry name" value="Dynein axonemal heavy chain 10"/>
    <property type="match status" value="1"/>
</dbReference>
<keyword evidence="7" id="KW-0677">Repeat</keyword>
<evidence type="ECO:0000256" key="7">
    <source>
        <dbReference type="ARBA" id="ARBA00022737"/>
    </source>
</evidence>
<dbReference type="InterPro" id="IPR042219">
    <property type="entry name" value="AAA_lid_11_sf"/>
</dbReference>
<dbReference type="InterPro" id="IPR042222">
    <property type="entry name" value="Dynein_2_N"/>
</dbReference>
<dbReference type="Gene3D" id="3.40.50.300">
    <property type="entry name" value="P-loop containing nucleotide triphosphate hydrolases"/>
    <property type="match status" value="5"/>
</dbReference>
<dbReference type="FunFam" id="1.20.1270.280:FF:000005">
    <property type="entry name" value="Dynein axonemal heavy chain 10"/>
    <property type="match status" value="1"/>
</dbReference>
<dbReference type="InterPro" id="IPR041589">
    <property type="entry name" value="DNAH3_AAA_lid_1"/>
</dbReference>
<comment type="subcellular location">
    <subcellularLocation>
        <location evidence="1">Cytoplasm</location>
        <location evidence="1">Cytoskeleton</location>
        <location evidence="1">Cilium axoneme</location>
    </subcellularLocation>
</comment>
<dbReference type="STRING" id="1555241.A0A4P9X565"/>
<dbReference type="InterPro" id="IPR013594">
    <property type="entry name" value="Dynein_heavy_tail"/>
</dbReference>
<dbReference type="Pfam" id="PF08385">
    <property type="entry name" value="DHC_N1"/>
    <property type="match status" value="1"/>
</dbReference>
<evidence type="ECO:0000256" key="12">
    <source>
        <dbReference type="ARBA" id="ARBA00023069"/>
    </source>
</evidence>
<evidence type="ECO:0000256" key="6">
    <source>
        <dbReference type="ARBA" id="ARBA00022701"/>
    </source>
</evidence>
<dbReference type="Gene3D" id="1.20.920.30">
    <property type="match status" value="1"/>
</dbReference>
<protein>
    <recommendedName>
        <fullName evidence="4">Dynein heavy chain, cytoplasmic</fullName>
    </recommendedName>
    <alternativeName>
        <fullName evidence="16">Dynein heavy chain, cytosolic</fullName>
    </alternativeName>
</protein>
<dbReference type="InterPro" id="IPR003593">
    <property type="entry name" value="AAA+_ATPase"/>
</dbReference>
<dbReference type="FunFam" id="1.20.140.100:FF:000001">
    <property type="entry name" value="dynein heavy chain 17, axonemal"/>
    <property type="match status" value="1"/>
</dbReference>
<keyword evidence="11 17" id="KW-0175">Coiled coil</keyword>
<feature type="domain" description="AAA+ ATPase" evidence="18">
    <location>
        <begin position="1765"/>
        <end position="1906"/>
    </location>
</feature>
<dbReference type="GO" id="GO:0008569">
    <property type="term" value="F:minus-end-directed microtubule motor activity"/>
    <property type="evidence" value="ECO:0007669"/>
    <property type="project" value="InterPro"/>
</dbReference>
<evidence type="ECO:0000256" key="17">
    <source>
        <dbReference type="SAM" id="Coils"/>
    </source>
</evidence>
<dbReference type="Pfam" id="PF18199">
    <property type="entry name" value="Dynein_C"/>
    <property type="match status" value="1"/>
</dbReference>
<dbReference type="FunFam" id="3.40.50.300:FF:000153">
    <property type="entry name" value="Dynein axonemal heavy chain 1"/>
    <property type="match status" value="1"/>
</dbReference>
<feature type="coiled-coil region" evidence="17">
    <location>
        <begin position="3515"/>
        <end position="3545"/>
    </location>
</feature>
<evidence type="ECO:0000256" key="13">
    <source>
        <dbReference type="ARBA" id="ARBA00023175"/>
    </source>
</evidence>
<dbReference type="OrthoDB" id="447173at2759"/>
<dbReference type="Gene3D" id="6.10.140.1060">
    <property type="match status" value="1"/>
</dbReference>
<evidence type="ECO:0000256" key="3">
    <source>
        <dbReference type="ARBA" id="ARBA00011655"/>
    </source>
</evidence>
<dbReference type="InterPro" id="IPR004273">
    <property type="entry name" value="Dynein_heavy_D6_P-loop"/>
</dbReference>
<dbReference type="FunFam" id="1.10.8.710:FF:000002">
    <property type="entry name" value="dynein heavy chain 17, axonemal"/>
    <property type="match status" value="1"/>
</dbReference>
<evidence type="ECO:0000256" key="9">
    <source>
        <dbReference type="ARBA" id="ARBA00022840"/>
    </source>
</evidence>
<dbReference type="FunFam" id="3.40.50.300:FF:000044">
    <property type="entry name" value="Dynein heavy chain 5, axonemal"/>
    <property type="match status" value="1"/>
</dbReference>
<dbReference type="InterPro" id="IPR043157">
    <property type="entry name" value="Dynein_AAA1S"/>
</dbReference>
<dbReference type="InterPro" id="IPR026983">
    <property type="entry name" value="DHC"/>
</dbReference>